<protein>
    <submittedName>
        <fullName evidence="3">Uncharacterized protein</fullName>
    </submittedName>
</protein>
<organism evidence="3">
    <name type="scientific">marine metagenome</name>
    <dbReference type="NCBI Taxonomy" id="408172"/>
    <lineage>
        <taxon>unclassified sequences</taxon>
        <taxon>metagenomes</taxon>
        <taxon>ecological metagenomes</taxon>
    </lineage>
</organism>
<keyword evidence="1" id="KW-0677">Repeat</keyword>
<dbReference type="EMBL" id="UINC01043066">
    <property type="protein sequence ID" value="SVB46560.1"/>
    <property type="molecule type" value="Genomic_DNA"/>
</dbReference>
<dbReference type="InterPro" id="IPR019734">
    <property type="entry name" value="TPR_rpt"/>
</dbReference>
<dbReference type="Gene3D" id="1.25.40.10">
    <property type="entry name" value="Tetratricopeptide repeat domain"/>
    <property type="match status" value="1"/>
</dbReference>
<dbReference type="Pfam" id="PF13181">
    <property type="entry name" value="TPR_8"/>
    <property type="match status" value="1"/>
</dbReference>
<name>A0A382E7E6_9ZZZZ</name>
<sequence length="378" mass="43073">VKTIKFPKKYSLSFLVFCLILFFGCPVVFGASDKEAKAHYQEAMKLSQKKEWDNAVAEFMKAAELAPQDSLIQANLGVAFSQTGMHKKALLSFEKALRLGYDSSGLRYNRGVSFARVKLLDEAIQELETALNMDHRMVKAEYDLGVIYNLQGKREKAVEKVEILFKRNNKLSKKLFDQIESHYTVVSVDDGGTLKGRITLSGRVPRVRSFHLIHAPNIEFCSRISDGRGHRLLFDFTVSQNRGLKDTIIHLANVEKGKPFSPKMQTFHIDRCRANRYVIGAKNGENILLENTDPIQHEIATYEVRNIYSDQTSNRPLPEKSSQVRSVFVRKDAEEFIIKCNLHPFLQTHAYLVQNPYYTVSDSEGNFSIENIPPGNYE</sequence>
<evidence type="ECO:0000256" key="1">
    <source>
        <dbReference type="ARBA" id="ARBA00022737"/>
    </source>
</evidence>
<dbReference type="PROSITE" id="PS50005">
    <property type="entry name" value="TPR"/>
    <property type="match status" value="2"/>
</dbReference>
<dbReference type="PANTHER" id="PTHR44858">
    <property type="entry name" value="TETRATRICOPEPTIDE REPEAT PROTEIN 6"/>
    <property type="match status" value="1"/>
</dbReference>
<dbReference type="InterPro" id="IPR011990">
    <property type="entry name" value="TPR-like_helical_dom_sf"/>
</dbReference>
<keyword evidence="2" id="KW-0802">TPR repeat</keyword>
<evidence type="ECO:0000256" key="2">
    <source>
        <dbReference type="ARBA" id="ARBA00022803"/>
    </source>
</evidence>
<feature type="non-terminal residue" evidence="3">
    <location>
        <position position="378"/>
    </location>
</feature>
<proteinExistence type="predicted"/>
<feature type="non-terminal residue" evidence="3">
    <location>
        <position position="1"/>
    </location>
</feature>
<accession>A0A382E7E6</accession>
<dbReference type="SUPFAM" id="SSF48452">
    <property type="entry name" value="TPR-like"/>
    <property type="match status" value="1"/>
</dbReference>
<dbReference type="SMART" id="SM00028">
    <property type="entry name" value="TPR"/>
    <property type="match status" value="4"/>
</dbReference>
<gene>
    <name evidence="3" type="ORF">METZ01_LOCUS199414</name>
</gene>
<dbReference type="InterPro" id="IPR050498">
    <property type="entry name" value="Ycf3"/>
</dbReference>
<evidence type="ECO:0000313" key="3">
    <source>
        <dbReference type="EMBL" id="SVB46560.1"/>
    </source>
</evidence>
<dbReference type="AlphaFoldDB" id="A0A382E7E6"/>
<dbReference type="SUPFAM" id="SSF117074">
    <property type="entry name" value="Hypothetical protein PA1324"/>
    <property type="match status" value="1"/>
</dbReference>
<reference evidence="3" key="1">
    <citation type="submission" date="2018-05" db="EMBL/GenBank/DDBJ databases">
        <authorList>
            <person name="Lanie J.A."/>
            <person name="Ng W.-L."/>
            <person name="Kazmierczak K.M."/>
            <person name="Andrzejewski T.M."/>
            <person name="Davidsen T.M."/>
            <person name="Wayne K.J."/>
            <person name="Tettelin H."/>
            <person name="Glass J.I."/>
            <person name="Rusch D."/>
            <person name="Podicherti R."/>
            <person name="Tsui H.-C.T."/>
            <person name="Winkler M.E."/>
        </authorList>
    </citation>
    <scope>NUCLEOTIDE SEQUENCE</scope>
</reference>
<dbReference type="PANTHER" id="PTHR44858:SF1">
    <property type="entry name" value="UDP-N-ACETYLGLUCOSAMINE--PEPTIDE N-ACETYLGLUCOSAMINYLTRANSFERASE SPINDLY-RELATED"/>
    <property type="match status" value="1"/>
</dbReference>